<dbReference type="GeneID" id="113147286"/>
<evidence type="ECO:0000313" key="2">
    <source>
        <dbReference type="RefSeq" id="XP_026193133.1"/>
    </source>
</evidence>
<dbReference type="Proteomes" id="UP000515125">
    <property type="component" value="Unplaced"/>
</dbReference>
<dbReference type="RefSeq" id="XP_026193133.1">
    <property type="nucleotide sequence ID" value="XM_026337348.1"/>
</dbReference>
<organism evidence="1 2">
    <name type="scientific">Cyclospora cayetanensis</name>
    <dbReference type="NCBI Taxonomy" id="88456"/>
    <lineage>
        <taxon>Eukaryota</taxon>
        <taxon>Sar</taxon>
        <taxon>Alveolata</taxon>
        <taxon>Apicomplexa</taxon>
        <taxon>Conoidasida</taxon>
        <taxon>Coccidia</taxon>
        <taxon>Eucoccidiorida</taxon>
        <taxon>Eimeriorina</taxon>
        <taxon>Eimeriidae</taxon>
        <taxon>Cyclospora</taxon>
    </lineage>
</organism>
<keyword evidence="1" id="KW-1185">Reference proteome</keyword>
<evidence type="ECO:0000313" key="1">
    <source>
        <dbReference type="Proteomes" id="UP000515125"/>
    </source>
</evidence>
<proteinExistence type="predicted"/>
<sequence>MQLLQPALYQEIVGRFECNFSLAAKPPSAAEVAAATADAKEAATAAAARSAADDDDEITAAAAASVAEAAAAEAAAAAEKVSAASVGAAALVPAAAQRSIAMSSNCSSSNCSGRRGVLYSTMLDRAYDIEEEEERLTKQKQVWKAQEDSFYGELRRCSSSSDNSSARSILRDSGLAERWNESRRRVQHVAKLVVTLPLGMLAEIRLLHEQFRGMCVSKWELGAASVFAAVYGAAAAQEAGERAR</sequence>
<accession>A0A6P6RZ49</accession>
<dbReference type="OrthoDB" id="347949at2759"/>
<name>A0A6P6RZ49_9EIME</name>
<gene>
    <name evidence="2" type="primary">LOC113147286</name>
</gene>
<protein>
    <submittedName>
        <fullName evidence="2">LOW QUALITY PROTEIN: testis-specific gene A8 protein-like</fullName>
    </submittedName>
</protein>
<dbReference type="AlphaFoldDB" id="A0A6P6RZ49"/>
<reference evidence="2" key="1">
    <citation type="submission" date="2025-08" db="UniProtKB">
        <authorList>
            <consortium name="RefSeq"/>
        </authorList>
    </citation>
    <scope>IDENTIFICATION</scope>
</reference>